<reference evidence="2" key="1">
    <citation type="submission" date="2016-10" db="EMBL/GenBank/DDBJ databases">
        <authorList>
            <person name="Varghese N."/>
            <person name="Submissions S."/>
        </authorList>
    </citation>
    <scope>NUCLEOTIDE SEQUENCE [LARGE SCALE GENOMIC DNA]</scope>
    <source>
        <strain evidence="2">KHC7</strain>
    </source>
</reference>
<dbReference type="AlphaFoldDB" id="A0A1G7MJK9"/>
<evidence type="ECO:0000313" key="1">
    <source>
        <dbReference type="EMBL" id="SDF61310.1"/>
    </source>
</evidence>
<sequence>MLFISALMRHLPRPYVITHLCSNVFVCTWQRAFDYFVGIDYKREMNKDNLPAIRPCMKCGAIPDKIETSRPDGRTRDLYRVVCPCGNGPLRWSVSVSAAIRLWNTHDAS</sequence>
<keyword evidence="2" id="KW-1185">Reference proteome</keyword>
<gene>
    <name evidence="1" type="ORF">SAMN05192586_1093</name>
</gene>
<dbReference type="Proteomes" id="UP000199355">
    <property type="component" value="Unassembled WGS sequence"/>
</dbReference>
<organism evidence="1 2">
    <name type="scientific">Desulfovibrio legallii</name>
    <dbReference type="NCBI Taxonomy" id="571438"/>
    <lineage>
        <taxon>Bacteria</taxon>
        <taxon>Pseudomonadati</taxon>
        <taxon>Thermodesulfobacteriota</taxon>
        <taxon>Desulfovibrionia</taxon>
        <taxon>Desulfovibrionales</taxon>
        <taxon>Desulfovibrionaceae</taxon>
        <taxon>Desulfovibrio</taxon>
    </lineage>
</organism>
<evidence type="ECO:0000313" key="2">
    <source>
        <dbReference type="Proteomes" id="UP000199355"/>
    </source>
</evidence>
<protein>
    <submittedName>
        <fullName evidence="1">Uncharacterized protein</fullName>
    </submittedName>
</protein>
<proteinExistence type="predicted"/>
<accession>A0A1G7MJK9</accession>
<dbReference type="EMBL" id="FNBX01000009">
    <property type="protein sequence ID" value="SDF61310.1"/>
    <property type="molecule type" value="Genomic_DNA"/>
</dbReference>
<name>A0A1G7MJK9_9BACT</name>